<dbReference type="AlphaFoldDB" id="Q6Z5U2"/>
<evidence type="ECO:0000313" key="1">
    <source>
        <dbReference type="EMBL" id="BAC83688.1"/>
    </source>
</evidence>
<name>Q6Z5U2_ORYSJ</name>
<dbReference type="EMBL" id="AP005098">
    <property type="protein sequence ID" value="BAC83688.1"/>
    <property type="molecule type" value="Genomic_DNA"/>
</dbReference>
<accession>Q6Z5U2</accession>
<organism evidence="1 2">
    <name type="scientific">Oryza sativa subsp. japonica</name>
    <name type="common">Rice</name>
    <dbReference type="NCBI Taxonomy" id="39947"/>
    <lineage>
        <taxon>Eukaryota</taxon>
        <taxon>Viridiplantae</taxon>
        <taxon>Streptophyta</taxon>
        <taxon>Embryophyta</taxon>
        <taxon>Tracheophyta</taxon>
        <taxon>Spermatophyta</taxon>
        <taxon>Magnoliopsida</taxon>
        <taxon>Liliopsida</taxon>
        <taxon>Poales</taxon>
        <taxon>Poaceae</taxon>
        <taxon>BOP clade</taxon>
        <taxon>Oryzoideae</taxon>
        <taxon>Oryzeae</taxon>
        <taxon>Oryzinae</taxon>
        <taxon>Oryza</taxon>
        <taxon>Oryza sativa</taxon>
    </lineage>
</organism>
<protein>
    <submittedName>
        <fullName evidence="1">Uncharacterized protein</fullName>
    </submittedName>
</protein>
<gene>
    <name evidence="1" type="primary">OSJNBa0008C11.40</name>
</gene>
<reference evidence="2" key="1">
    <citation type="journal article" date="2005" name="Nature">
        <title>The map-based sequence of the rice genome.</title>
        <authorList>
            <consortium name="International rice genome sequencing project (IRGSP)"/>
            <person name="Matsumoto T."/>
            <person name="Wu J."/>
            <person name="Kanamori H."/>
            <person name="Katayose Y."/>
            <person name="Fujisawa M."/>
            <person name="Namiki N."/>
            <person name="Mizuno H."/>
            <person name="Yamamoto K."/>
            <person name="Antonio B.A."/>
            <person name="Baba T."/>
            <person name="Sakata K."/>
            <person name="Nagamura Y."/>
            <person name="Aoki H."/>
            <person name="Arikawa K."/>
            <person name="Arita K."/>
            <person name="Bito T."/>
            <person name="Chiden Y."/>
            <person name="Fujitsuka N."/>
            <person name="Fukunaka R."/>
            <person name="Hamada M."/>
            <person name="Harada C."/>
            <person name="Hayashi A."/>
            <person name="Hijishita S."/>
            <person name="Honda M."/>
            <person name="Hosokawa S."/>
            <person name="Ichikawa Y."/>
            <person name="Idonuma A."/>
            <person name="Iijima M."/>
            <person name="Ikeda M."/>
            <person name="Ikeno M."/>
            <person name="Ito K."/>
            <person name="Ito S."/>
            <person name="Ito T."/>
            <person name="Ito Y."/>
            <person name="Ito Y."/>
            <person name="Iwabuchi A."/>
            <person name="Kamiya K."/>
            <person name="Karasawa W."/>
            <person name="Kurita K."/>
            <person name="Katagiri S."/>
            <person name="Kikuta A."/>
            <person name="Kobayashi H."/>
            <person name="Kobayashi N."/>
            <person name="Machita K."/>
            <person name="Maehara T."/>
            <person name="Masukawa M."/>
            <person name="Mizubayashi T."/>
            <person name="Mukai Y."/>
            <person name="Nagasaki H."/>
            <person name="Nagata Y."/>
            <person name="Naito S."/>
            <person name="Nakashima M."/>
            <person name="Nakama Y."/>
            <person name="Nakamichi Y."/>
            <person name="Nakamura M."/>
            <person name="Meguro A."/>
            <person name="Negishi M."/>
            <person name="Ohta I."/>
            <person name="Ohta T."/>
            <person name="Okamoto M."/>
            <person name="Ono N."/>
            <person name="Saji S."/>
            <person name="Sakaguchi M."/>
            <person name="Sakai K."/>
            <person name="Shibata M."/>
            <person name="Shimokawa T."/>
            <person name="Song J."/>
            <person name="Takazaki Y."/>
            <person name="Terasawa K."/>
            <person name="Tsugane M."/>
            <person name="Tsuji K."/>
            <person name="Ueda S."/>
            <person name="Waki K."/>
            <person name="Yamagata H."/>
            <person name="Yamamoto M."/>
            <person name="Yamamoto S."/>
            <person name="Yamane H."/>
            <person name="Yoshiki S."/>
            <person name="Yoshihara R."/>
            <person name="Yukawa K."/>
            <person name="Zhong H."/>
            <person name="Yano M."/>
            <person name="Yuan Q."/>
            <person name="Ouyang S."/>
            <person name="Liu J."/>
            <person name="Jones K.M."/>
            <person name="Gansberger K."/>
            <person name="Moffat K."/>
            <person name="Hill J."/>
            <person name="Bera J."/>
            <person name="Fadrosh D."/>
            <person name="Jin S."/>
            <person name="Johri S."/>
            <person name="Kim M."/>
            <person name="Overton L."/>
            <person name="Reardon M."/>
            <person name="Tsitrin T."/>
            <person name="Vuong H."/>
            <person name="Weaver B."/>
            <person name="Ciecko A."/>
            <person name="Tallon L."/>
            <person name="Jackson J."/>
            <person name="Pai G."/>
            <person name="Aken S.V."/>
            <person name="Utterback T."/>
            <person name="Reidmuller S."/>
            <person name="Feldblyum T."/>
            <person name="Hsiao J."/>
            <person name="Zismann V."/>
            <person name="Iobst S."/>
            <person name="de Vazeille A.R."/>
            <person name="Buell C.R."/>
            <person name="Ying K."/>
            <person name="Li Y."/>
            <person name="Lu T."/>
            <person name="Huang Y."/>
            <person name="Zhao Q."/>
            <person name="Feng Q."/>
            <person name="Zhang L."/>
            <person name="Zhu J."/>
            <person name="Weng Q."/>
            <person name="Mu J."/>
            <person name="Lu Y."/>
            <person name="Fan D."/>
            <person name="Liu Y."/>
            <person name="Guan J."/>
            <person name="Zhang Y."/>
            <person name="Yu S."/>
            <person name="Liu X."/>
            <person name="Zhang Y."/>
            <person name="Hong G."/>
            <person name="Han B."/>
            <person name="Choisne N."/>
            <person name="Demange N."/>
            <person name="Orjeda G."/>
            <person name="Samain S."/>
            <person name="Cattolico L."/>
            <person name="Pelletier E."/>
            <person name="Couloux A."/>
            <person name="Segurens B."/>
            <person name="Wincker P."/>
            <person name="D'Hont A."/>
            <person name="Scarpelli C."/>
            <person name="Weissenbach J."/>
            <person name="Salanoubat M."/>
            <person name="Quetier F."/>
            <person name="Yu Y."/>
            <person name="Kim H.R."/>
            <person name="Rambo T."/>
            <person name="Currie J."/>
            <person name="Collura K."/>
            <person name="Luo M."/>
            <person name="Yang T."/>
            <person name="Ammiraju J.S.S."/>
            <person name="Engler F."/>
            <person name="Soderlund C."/>
            <person name="Wing R.A."/>
            <person name="Palmer L.E."/>
            <person name="de la Bastide M."/>
            <person name="Spiegel L."/>
            <person name="Nascimento L."/>
            <person name="Zutavern T."/>
            <person name="O'Shaughnessy A."/>
            <person name="Dike S."/>
            <person name="Dedhia N."/>
            <person name="Preston R."/>
            <person name="Balija V."/>
            <person name="McCombie W.R."/>
            <person name="Chow T."/>
            <person name="Chen H."/>
            <person name="Chung M."/>
            <person name="Chen C."/>
            <person name="Shaw J."/>
            <person name="Wu H."/>
            <person name="Hsiao K."/>
            <person name="Chao Y."/>
            <person name="Chu M."/>
            <person name="Cheng C."/>
            <person name="Hour A."/>
            <person name="Lee P."/>
            <person name="Lin S."/>
            <person name="Lin Y."/>
            <person name="Liou J."/>
            <person name="Liu S."/>
            <person name="Hsing Y."/>
            <person name="Raghuvanshi S."/>
            <person name="Mohanty A."/>
            <person name="Bharti A.K."/>
            <person name="Gaur A."/>
            <person name="Gupta V."/>
            <person name="Kumar D."/>
            <person name="Ravi V."/>
            <person name="Vij S."/>
            <person name="Kapur A."/>
            <person name="Khurana P."/>
            <person name="Khurana P."/>
            <person name="Khurana J.P."/>
            <person name="Tyagi A.K."/>
            <person name="Gaikwad K."/>
            <person name="Singh A."/>
            <person name="Dalal V."/>
            <person name="Srivastava S."/>
            <person name="Dixit A."/>
            <person name="Pal A.K."/>
            <person name="Ghazi I.A."/>
            <person name="Yadav M."/>
            <person name="Pandit A."/>
            <person name="Bhargava A."/>
            <person name="Sureshbabu K."/>
            <person name="Batra K."/>
            <person name="Sharma T.R."/>
            <person name="Mohapatra T."/>
            <person name="Singh N.K."/>
            <person name="Messing J."/>
            <person name="Nelson A.B."/>
            <person name="Fuks G."/>
            <person name="Kavchok S."/>
            <person name="Keizer G."/>
            <person name="Linton E."/>
            <person name="Llaca V."/>
            <person name="Song R."/>
            <person name="Tanyolac B."/>
            <person name="Young S."/>
            <person name="Ho-Il K."/>
            <person name="Hahn J.H."/>
            <person name="Sangsakoo G."/>
            <person name="Vanavichit A."/>
            <person name="de Mattos Luiz.A.T."/>
            <person name="Zimmer P.D."/>
            <person name="Malone G."/>
            <person name="Dellagostin O."/>
            <person name="de Oliveira A.C."/>
            <person name="Bevan M."/>
            <person name="Bancroft I."/>
            <person name="Minx P."/>
            <person name="Cordum H."/>
            <person name="Wilson R."/>
            <person name="Cheng Z."/>
            <person name="Jin W."/>
            <person name="Jiang J."/>
            <person name="Leong S.A."/>
            <person name="Iwama H."/>
            <person name="Gojobori T."/>
            <person name="Itoh T."/>
            <person name="Niimura Y."/>
            <person name="Fujii Y."/>
            <person name="Habara T."/>
            <person name="Sakai H."/>
            <person name="Sato Y."/>
            <person name="Wilson G."/>
            <person name="Kumar K."/>
            <person name="McCouch S."/>
            <person name="Juretic N."/>
            <person name="Hoen D."/>
            <person name="Wright S."/>
            <person name="Bruskiewich R."/>
            <person name="Bureau T."/>
            <person name="Miyao A."/>
            <person name="Hirochika H."/>
            <person name="Nishikawa T."/>
            <person name="Kadowaki K."/>
            <person name="Sugiura M."/>
            <person name="Burr B."/>
            <person name="Sasaki T."/>
        </authorList>
    </citation>
    <scope>NUCLEOTIDE SEQUENCE [LARGE SCALE GENOMIC DNA]</scope>
    <source>
        <strain evidence="2">cv. Nipponbare</strain>
    </source>
</reference>
<reference evidence="2" key="2">
    <citation type="journal article" date="2008" name="Nucleic Acids Res.">
        <title>The rice annotation project database (RAP-DB): 2008 update.</title>
        <authorList>
            <consortium name="The rice annotation project (RAP)"/>
        </authorList>
    </citation>
    <scope>GENOME REANNOTATION</scope>
    <source>
        <strain evidence="2">cv. Nipponbare</strain>
    </source>
</reference>
<dbReference type="Proteomes" id="UP000000763">
    <property type="component" value="Chromosome 7"/>
</dbReference>
<sequence length="66" mass="7406">MHTGTRDEKVPPKRCLLENLHGLSFLCNAMSTVNTDTNTRTSTGEDTIVPVSIFMFIIMPIICEYT</sequence>
<evidence type="ECO:0000313" key="2">
    <source>
        <dbReference type="Proteomes" id="UP000000763"/>
    </source>
</evidence>
<proteinExistence type="predicted"/>